<dbReference type="PROSITE" id="PS50983">
    <property type="entry name" value="FE_B12_PBP"/>
    <property type="match status" value="1"/>
</dbReference>
<dbReference type="Proteomes" id="UP000000378">
    <property type="component" value="Chromosome"/>
</dbReference>
<dbReference type="CDD" id="cd01144">
    <property type="entry name" value="BtuF"/>
    <property type="match status" value="1"/>
</dbReference>
<dbReference type="Pfam" id="PF01497">
    <property type="entry name" value="Peripla_BP_2"/>
    <property type="match status" value="1"/>
</dbReference>
<dbReference type="EMBL" id="CP002048">
    <property type="protein sequence ID" value="ADI02223.1"/>
    <property type="molecule type" value="Genomic_DNA"/>
</dbReference>
<name>D7CND8_SYNLT</name>
<evidence type="ECO:0000256" key="1">
    <source>
        <dbReference type="ARBA" id="ARBA00008814"/>
    </source>
</evidence>
<dbReference type="STRING" id="643648.Slip_1460"/>
<reference evidence="5" key="1">
    <citation type="journal article" date="2010" name="Stand. Genomic Sci.">
        <title>Complete genome sequence of Syntrophothermus lipocalidus type strain (TGB-C1T).</title>
        <authorList>
            <consortium name="US DOE Joint Genome Institute (JGI-PGF)"/>
            <person name="Djao O."/>
            <person name="Zhang X."/>
            <person name="Lucas S."/>
            <person name="Lapidus A."/>
            <person name="Glavina Del Rio T."/>
            <person name="Nolan M."/>
            <person name="Tice H."/>
            <person name="Cheng J."/>
            <person name="Han C."/>
            <person name="Tapia R."/>
            <person name="Goodwin L."/>
            <person name="Pitluck S."/>
            <person name="Liolios K."/>
            <person name="Ivanova N."/>
            <person name="Mavromatis K."/>
            <person name="Mikhailova N."/>
            <person name="Ovchinnikova G."/>
            <person name="Pati A."/>
            <person name="Brambilla E."/>
            <person name="Chen A."/>
            <person name="Palaniappan K."/>
            <person name="Land M."/>
            <person name="Hauser L."/>
            <person name="Chang Y."/>
            <person name="Jeffries C."/>
            <person name="Rohde M."/>
            <person name="Sikorski J."/>
            <person name="Spring S."/>
            <person name="Goker M."/>
            <person name="Detter J."/>
            <person name="Woyke T."/>
            <person name="Bristow J."/>
            <person name="Eisen J."/>
            <person name="Markowitz V."/>
            <person name="Hugenholtz P."/>
            <person name="Kyrpides N."/>
            <person name="Klenk H."/>
        </authorList>
    </citation>
    <scope>NUCLEOTIDE SEQUENCE [LARGE SCALE GENOMIC DNA]</scope>
    <source>
        <strain evidence="5">DSM 12680 / TGB-C1</strain>
    </source>
</reference>
<dbReference type="InterPro" id="IPR002491">
    <property type="entry name" value="ABC_transptr_periplasmic_BD"/>
</dbReference>
<dbReference type="InterPro" id="IPR054828">
    <property type="entry name" value="Vit_B12_bind_prot"/>
</dbReference>
<evidence type="ECO:0000256" key="2">
    <source>
        <dbReference type="ARBA" id="ARBA00022729"/>
    </source>
</evidence>
<dbReference type="eggNOG" id="COG0614">
    <property type="taxonomic scope" value="Bacteria"/>
</dbReference>
<dbReference type="OrthoDB" id="9816357at2"/>
<proteinExistence type="inferred from homology"/>
<keyword evidence="2" id="KW-0732">Signal</keyword>
<dbReference type="NCBIfam" id="NF038402">
    <property type="entry name" value="TroA_like"/>
    <property type="match status" value="1"/>
</dbReference>
<sequence>MRKTELFTKLVVVLIWLAFSAFLSGCSGQGGSQTKQPTPDKGFPVTVTDDLGRQVKIEAEPQRIISLSPSNTEILFALGLDKRIVGVTTFCNYPPEAQDKEKVGGFSDPSIEKIVSLKPDLVVAGDLHAKIADELQKLSIPVIVVSPKSIEGTLESIEMVGKATGCATEARQVAQSIRSKMDEVKAKVQQTKDRPRVYYEVWYNPLVTAGPKTVINDLISLCGGLNIADDAATAWPQYSEEMVIAKNPDVIIHSYGHGDLQAANLYDRPGGWRQINAVRQGHIYTVNADIVNRPGPRLVQAIDEFARCIHPELFK</sequence>
<organism evidence="4 5">
    <name type="scientific">Syntrophothermus lipocalidus (strain DSM 12680 / TGB-C1)</name>
    <dbReference type="NCBI Taxonomy" id="643648"/>
    <lineage>
        <taxon>Bacteria</taxon>
        <taxon>Bacillati</taxon>
        <taxon>Bacillota</taxon>
        <taxon>Clostridia</taxon>
        <taxon>Eubacteriales</taxon>
        <taxon>Syntrophomonadaceae</taxon>
        <taxon>Syntrophothermus</taxon>
    </lineage>
</organism>
<dbReference type="SUPFAM" id="SSF53807">
    <property type="entry name" value="Helical backbone' metal receptor"/>
    <property type="match status" value="1"/>
</dbReference>
<dbReference type="AlphaFoldDB" id="D7CND8"/>
<evidence type="ECO:0000259" key="3">
    <source>
        <dbReference type="PROSITE" id="PS50983"/>
    </source>
</evidence>
<dbReference type="HOGENOM" id="CLU_038034_2_8_9"/>
<protein>
    <submittedName>
        <fullName evidence="4">Periplasmic binding protein</fullName>
    </submittedName>
</protein>
<evidence type="ECO:0000313" key="4">
    <source>
        <dbReference type="EMBL" id="ADI02223.1"/>
    </source>
</evidence>
<dbReference type="GO" id="GO:0071281">
    <property type="term" value="P:cellular response to iron ion"/>
    <property type="evidence" value="ECO:0007669"/>
    <property type="project" value="TreeGrafter"/>
</dbReference>
<dbReference type="PROSITE" id="PS51257">
    <property type="entry name" value="PROKAR_LIPOPROTEIN"/>
    <property type="match status" value="1"/>
</dbReference>
<comment type="similarity">
    <text evidence="1">Belongs to the bacterial solute-binding protein 8 family.</text>
</comment>
<accession>D7CND8</accession>
<evidence type="ECO:0000313" key="5">
    <source>
        <dbReference type="Proteomes" id="UP000000378"/>
    </source>
</evidence>
<dbReference type="KEGG" id="slp:Slip_1460"/>
<feature type="domain" description="Fe/B12 periplasmic-binding" evidence="3">
    <location>
        <begin position="63"/>
        <end position="313"/>
    </location>
</feature>
<gene>
    <name evidence="4" type="ordered locus">Slip_1460</name>
</gene>
<reference evidence="4 5" key="2">
    <citation type="journal article" date="2010" name="Stand. Genomic Sci.">
        <title>Complete genome sequence of Syntrophothermus lipocalidus type strain (TGB-C1).</title>
        <authorList>
            <person name="Djao O.D."/>
            <person name="Zhang X."/>
            <person name="Lucas S."/>
            <person name="Lapidus A."/>
            <person name="Del Rio T.G."/>
            <person name="Nolan M."/>
            <person name="Tice H."/>
            <person name="Cheng J.F."/>
            <person name="Han C."/>
            <person name="Tapia R."/>
            <person name="Goodwin L."/>
            <person name="Pitluck S."/>
            <person name="Liolios K."/>
            <person name="Ivanova N."/>
            <person name="Mavromatis K."/>
            <person name="Mikhailova N."/>
            <person name="Ovchinnikova G."/>
            <person name="Pati A."/>
            <person name="Brambilla E."/>
            <person name="Chen A."/>
            <person name="Palaniappan K."/>
            <person name="Land M."/>
            <person name="Hauser L."/>
            <person name="Chang Y.J."/>
            <person name="Jeffries C.D."/>
            <person name="Rohde M."/>
            <person name="Sikorski J."/>
            <person name="Spring S."/>
            <person name="Goker M."/>
            <person name="Detter J.C."/>
            <person name="Woyke T."/>
            <person name="Bristow J."/>
            <person name="Eisen J.A."/>
            <person name="Markowitz V."/>
            <person name="Hugenholtz P."/>
            <person name="Kyrpides N.C."/>
            <person name="Klenk H.P."/>
        </authorList>
    </citation>
    <scope>NUCLEOTIDE SEQUENCE [LARGE SCALE GENOMIC DNA]</scope>
    <source>
        <strain evidence="5">DSM 12680 / TGB-C1</strain>
    </source>
</reference>
<dbReference type="Gene3D" id="3.40.50.1980">
    <property type="entry name" value="Nitrogenase molybdenum iron protein domain"/>
    <property type="match status" value="2"/>
</dbReference>
<dbReference type="RefSeq" id="WP_013175625.1">
    <property type="nucleotide sequence ID" value="NC_014220.1"/>
</dbReference>
<dbReference type="PANTHER" id="PTHR30535:SF34">
    <property type="entry name" value="MOLYBDATE-BINDING PROTEIN MOLA"/>
    <property type="match status" value="1"/>
</dbReference>
<keyword evidence="5" id="KW-1185">Reference proteome</keyword>
<dbReference type="InterPro" id="IPR050902">
    <property type="entry name" value="ABC_Transporter_SBP"/>
</dbReference>
<dbReference type="PANTHER" id="PTHR30535">
    <property type="entry name" value="VITAMIN B12-BINDING PROTEIN"/>
    <property type="match status" value="1"/>
</dbReference>